<dbReference type="GO" id="GO:0022857">
    <property type="term" value="F:transmembrane transporter activity"/>
    <property type="evidence" value="ECO:0007669"/>
    <property type="project" value="InterPro"/>
</dbReference>
<feature type="transmembrane region" description="Helical" evidence="5">
    <location>
        <begin position="275"/>
        <end position="295"/>
    </location>
</feature>
<dbReference type="CDD" id="cd17321">
    <property type="entry name" value="MFS_MMR_MDR_like"/>
    <property type="match status" value="1"/>
</dbReference>
<feature type="domain" description="Major facilitator superfamily (MFS) profile" evidence="6">
    <location>
        <begin position="1"/>
        <end position="422"/>
    </location>
</feature>
<keyword evidence="8" id="KW-1185">Reference proteome</keyword>
<feature type="transmembrane region" description="Helical" evidence="5">
    <location>
        <begin position="186"/>
        <end position="207"/>
    </location>
</feature>
<protein>
    <submittedName>
        <fullName evidence="7">MFS transporter</fullName>
    </submittedName>
</protein>
<feature type="transmembrane region" description="Helical" evidence="5">
    <location>
        <begin position="252"/>
        <end position="269"/>
    </location>
</feature>
<feature type="transmembrane region" description="Helical" evidence="5">
    <location>
        <begin position="227"/>
        <end position="245"/>
    </location>
</feature>
<comment type="caution">
    <text evidence="7">The sequence shown here is derived from an EMBL/GenBank/DDBJ whole genome shotgun (WGS) entry which is preliminary data.</text>
</comment>
<dbReference type="GO" id="GO:0005886">
    <property type="term" value="C:plasma membrane"/>
    <property type="evidence" value="ECO:0007669"/>
    <property type="project" value="UniProtKB-SubCell"/>
</dbReference>
<dbReference type="EMBL" id="RPFW01000007">
    <property type="protein sequence ID" value="TVZ01092.1"/>
    <property type="molecule type" value="Genomic_DNA"/>
</dbReference>
<dbReference type="InterPro" id="IPR011701">
    <property type="entry name" value="MFS"/>
</dbReference>
<dbReference type="SUPFAM" id="SSF103473">
    <property type="entry name" value="MFS general substrate transporter"/>
    <property type="match status" value="1"/>
</dbReference>
<dbReference type="Proteomes" id="UP000460272">
    <property type="component" value="Unassembled WGS sequence"/>
</dbReference>
<feature type="transmembrane region" description="Helical" evidence="5">
    <location>
        <begin position="398"/>
        <end position="418"/>
    </location>
</feature>
<name>A0A6P2BPY5_9ACTN</name>
<accession>A0A6P2BPY5</accession>
<feature type="transmembrane region" description="Helical" evidence="5">
    <location>
        <begin position="145"/>
        <end position="165"/>
    </location>
</feature>
<evidence type="ECO:0000256" key="1">
    <source>
        <dbReference type="ARBA" id="ARBA00004651"/>
    </source>
</evidence>
<feature type="transmembrane region" description="Helical" evidence="5">
    <location>
        <begin position="90"/>
        <end position="109"/>
    </location>
</feature>
<dbReference type="InterPro" id="IPR020846">
    <property type="entry name" value="MFS_dom"/>
</dbReference>
<dbReference type="PANTHER" id="PTHR42718:SF42">
    <property type="entry name" value="EXPORT PROTEIN"/>
    <property type="match status" value="1"/>
</dbReference>
<reference evidence="7 8" key="1">
    <citation type="submission" date="2018-11" db="EMBL/GenBank/DDBJ databases">
        <title>Trebonia kvetii gen.nov., sp.nov., a novel acidophilic actinobacterium, and proposal of the new actinobacterial family Treboniaceae fam. nov.</title>
        <authorList>
            <person name="Rapoport D."/>
            <person name="Sagova-Mareckova M."/>
            <person name="Sedlacek I."/>
            <person name="Provaznik J."/>
            <person name="Kralova S."/>
            <person name="Pavlinic D."/>
            <person name="Benes V."/>
            <person name="Kopecky J."/>
        </authorList>
    </citation>
    <scope>NUCLEOTIDE SEQUENCE [LARGE SCALE GENOMIC DNA]</scope>
    <source>
        <strain evidence="7 8">15Tr583</strain>
    </source>
</reference>
<organism evidence="7 8">
    <name type="scientific">Trebonia kvetii</name>
    <dbReference type="NCBI Taxonomy" id="2480626"/>
    <lineage>
        <taxon>Bacteria</taxon>
        <taxon>Bacillati</taxon>
        <taxon>Actinomycetota</taxon>
        <taxon>Actinomycetes</taxon>
        <taxon>Streptosporangiales</taxon>
        <taxon>Treboniaceae</taxon>
        <taxon>Trebonia</taxon>
    </lineage>
</organism>
<feature type="transmembrane region" description="Helical" evidence="5">
    <location>
        <begin position="316"/>
        <end position="337"/>
    </location>
</feature>
<dbReference type="OrthoDB" id="9781469at2"/>
<dbReference type="Pfam" id="PF07690">
    <property type="entry name" value="MFS_1"/>
    <property type="match status" value="1"/>
</dbReference>
<sequence length="425" mass="42189">MAGLAVFGAGSAWAAFSGSVAMLITARAAMGIGGALLIPSTLSIISDMYRDPRERQRAISLWAGTTGFAVALGPIVGGLLLAHFWWGSVFLVNVPIAVAGLIAAALLVPDSRNVGASFPDILGALLSTAGIALILWAIIEGPSDGWSSATVIWPGVAGIVVLGLFADWQRVSSHPMLNLGYFRNRAFGAAIPAAATVNFGLFGALFVMTQLLQFSLGYDPLQAGVRILPAAAAVVVLAPLSAVGVRFLGPRLTMGAGLALIAVGLWDAGTLTAGSGYAALVPAMILIGAGAGLALPTASGSVLGSVPRANAGVASATNTTALQVGGALGVAVIGSLLSTRYQDTMGAALAGQHVPAAVLGAVESGVGGALNVAAQLPGASGQLLAHAARTAFSSGMDLGMTVAAGVALAGFLIALIGLPRRSGRS</sequence>
<dbReference type="Gene3D" id="1.20.1250.20">
    <property type="entry name" value="MFS general substrate transporter like domains"/>
    <property type="match status" value="1"/>
</dbReference>
<dbReference type="Gene3D" id="1.20.1720.10">
    <property type="entry name" value="Multidrug resistance protein D"/>
    <property type="match status" value="1"/>
</dbReference>
<feature type="transmembrane region" description="Helical" evidence="5">
    <location>
        <begin position="58"/>
        <end position="84"/>
    </location>
</feature>
<keyword evidence="2 5" id="KW-0812">Transmembrane</keyword>
<evidence type="ECO:0000313" key="8">
    <source>
        <dbReference type="Proteomes" id="UP000460272"/>
    </source>
</evidence>
<keyword evidence="4 5" id="KW-0472">Membrane</keyword>
<evidence type="ECO:0000256" key="2">
    <source>
        <dbReference type="ARBA" id="ARBA00022692"/>
    </source>
</evidence>
<comment type="subcellular location">
    <subcellularLocation>
        <location evidence="1">Cell membrane</location>
        <topology evidence="1">Multi-pass membrane protein</topology>
    </subcellularLocation>
</comment>
<dbReference type="PROSITE" id="PS50850">
    <property type="entry name" value="MFS"/>
    <property type="match status" value="1"/>
</dbReference>
<proteinExistence type="predicted"/>
<feature type="transmembrane region" description="Helical" evidence="5">
    <location>
        <begin position="24"/>
        <end position="46"/>
    </location>
</feature>
<evidence type="ECO:0000256" key="3">
    <source>
        <dbReference type="ARBA" id="ARBA00022989"/>
    </source>
</evidence>
<dbReference type="InterPro" id="IPR036259">
    <property type="entry name" value="MFS_trans_sf"/>
</dbReference>
<evidence type="ECO:0000256" key="5">
    <source>
        <dbReference type="SAM" id="Phobius"/>
    </source>
</evidence>
<evidence type="ECO:0000313" key="7">
    <source>
        <dbReference type="EMBL" id="TVZ01092.1"/>
    </source>
</evidence>
<evidence type="ECO:0000256" key="4">
    <source>
        <dbReference type="ARBA" id="ARBA00023136"/>
    </source>
</evidence>
<gene>
    <name evidence="7" type="ORF">EAS64_32885</name>
</gene>
<dbReference type="PANTHER" id="PTHR42718">
    <property type="entry name" value="MAJOR FACILITATOR SUPERFAMILY MULTIDRUG TRANSPORTER MFSC"/>
    <property type="match status" value="1"/>
</dbReference>
<feature type="transmembrane region" description="Helical" evidence="5">
    <location>
        <begin position="121"/>
        <end position="139"/>
    </location>
</feature>
<dbReference type="AlphaFoldDB" id="A0A6P2BPY5"/>
<evidence type="ECO:0000259" key="6">
    <source>
        <dbReference type="PROSITE" id="PS50850"/>
    </source>
</evidence>
<dbReference type="RefSeq" id="WP_145859392.1">
    <property type="nucleotide sequence ID" value="NZ_RPFW01000007.1"/>
</dbReference>
<keyword evidence="3 5" id="KW-1133">Transmembrane helix</keyword>